<feature type="signal peptide" evidence="3">
    <location>
        <begin position="1"/>
        <end position="26"/>
    </location>
</feature>
<feature type="region of interest" description="Disordered" evidence="1">
    <location>
        <begin position="126"/>
        <end position="148"/>
    </location>
</feature>
<dbReference type="Proteomes" id="UP001549921">
    <property type="component" value="Unassembled WGS sequence"/>
</dbReference>
<dbReference type="AlphaFoldDB" id="A0ABD0S4J3"/>
<evidence type="ECO:0000256" key="2">
    <source>
        <dbReference type="SAM" id="Phobius"/>
    </source>
</evidence>
<keyword evidence="2" id="KW-0812">Transmembrane</keyword>
<sequence length="971" mass="107034">MASTKTVLTLVLINLVVIKCDNDVRAHNYAMDDLRADLLRGSIDKEFRHKDIEPEKSMIFDDNDTDVETNDRISEDRLTTVDYTTTEVPDEKDSEEEIVPTEQIDTGETDNAVYRTSLAGEDIYLGETQHGKEAKTEATTQSTTRPMDELDDFVPRIAELGDDLEITGQRNPKTENSDPKPPIDKRNYDSKPRPTPVISKSSTLRSWLEDTWTRPPAGILVPLRPMALNRALAVWNDLTVEGLNVSDIVIVGYDSNGVNWRSRHSLQPSSTGSGDRAVSEALSKLLLKYQGVNTDASSDGTMRALASAAKLVPYDSALFVVTDKGAGDPQRLPLALRALIEKRLKVYTIWTDPNHPSTESEAELQELRNVSLHTEGDVLPYSLQVMDMESSSNLASETELQEWDPMDMMVQTRRGRVNSHVDDEKFETLLVRRGGGEAISLGVPVENGVTALKVYIEGAVEHAVLYPPNDAPQIDLYNTTSVAAFSPASKTEGLTPRDVLLVFPGAKLENDMLSVIPATPQQSDAAMVGVWHLSVRCDTCDYRLCVGARAQLHFEVEETPQPDMLKFRITGPVASVRESVLIDEYGLELAKLPYSYPPMSRDPEDNMDSPTAELVADVKIPSVKGSRVYAKIVGRDMKGEPFARLAGPLLHQSEVRMGRSASLVFPDARNELEAAEEANSKIYNERLEYNDSVLPYNRAMSQIVDQRGSLLTAAQIGLGSRLYGAPGDSLQLHFEVTNFRDQAVSFRFRAVGEQRFLQRIAPLQDTIQPGQTLNVVVSLIIPMQASPQTRDLITFTALSTSTGEEQVSISSYVYVSTGASAINDVWPPEVRHNFQGSCIGRMGDDCAQHTWSATIIARDANSGLLRLTSSPIGVSYDSSFIAGSRTEVTAMYRATCCAPRVVITAVDAQGNANSYVVDISNYITGAGIAAIVLGVFLFIFLVILLVLIIMWCVRRRKESRELPSYASRNIS</sequence>
<keyword evidence="2" id="KW-1133">Transmembrane helix</keyword>
<proteinExistence type="predicted"/>
<keyword evidence="3" id="KW-0732">Signal</keyword>
<evidence type="ECO:0000313" key="4">
    <source>
        <dbReference type="EMBL" id="KAL0808944.1"/>
    </source>
</evidence>
<protein>
    <submittedName>
        <fullName evidence="4">Uncharacterized protein</fullName>
    </submittedName>
</protein>
<evidence type="ECO:0000313" key="5">
    <source>
        <dbReference type="Proteomes" id="UP001549921"/>
    </source>
</evidence>
<accession>A0ABD0S4J3</accession>
<dbReference type="EMBL" id="JBEDNZ010000030">
    <property type="protein sequence ID" value="KAL0808944.1"/>
    <property type="molecule type" value="Genomic_DNA"/>
</dbReference>
<name>A0ABD0S4J3_LOXSC</name>
<comment type="caution">
    <text evidence="4">The sequence shown here is derived from an EMBL/GenBank/DDBJ whole genome shotgun (WGS) entry which is preliminary data.</text>
</comment>
<keyword evidence="2" id="KW-0472">Membrane</keyword>
<feature type="transmembrane region" description="Helical" evidence="2">
    <location>
        <begin position="928"/>
        <end position="953"/>
    </location>
</feature>
<feature type="compositionally biased region" description="Basic and acidic residues" evidence="1">
    <location>
        <begin position="172"/>
        <end position="192"/>
    </location>
</feature>
<evidence type="ECO:0000256" key="1">
    <source>
        <dbReference type="SAM" id="MobiDB-lite"/>
    </source>
</evidence>
<feature type="region of interest" description="Disordered" evidence="1">
    <location>
        <begin position="161"/>
        <end position="199"/>
    </location>
</feature>
<gene>
    <name evidence="4" type="ORF">ABMA28_012604</name>
</gene>
<evidence type="ECO:0000256" key="3">
    <source>
        <dbReference type="SAM" id="SignalP"/>
    </source>
</evidence>
<reference evidence="4 5" key="1">
    <citation type="submission" date="2024-06" db="EMBL/GenBank/DDBJ databases">
        <title>A chromosome-level genome assembly of beet webworm, Loxostege sticticalis.</title>
        <authorList>
            <person name="Zhang Y."/>
        </authorList>
    </citation>
    <scope>NUCLEOTIDE SEQUENCE [LARGE SCALE GENOMIC DNA]</scope>
    <source>
        <strain evidence="4">AQ028</strain>
        <tissue evidence="4">Male pupae</tissue>
    </source>
</reference>
<organism evidence="4 5">
    <name type="scientific">Loxostege sticticalis</name>
    <name type="common">Beet webworm moth</name>
    <dbReference type="NCBI Taxonomy" id="481309"/>
    <lineage>
        <taxon>Eukaryota</taxon>
        <taxon>Metazoa</taxon>
        <taxon>Ecdysozoa</taxon>
        <taxon>Arthropoda</taxon>
        <taxon>Hexapoda</taxon>
        <taxon>Insecta</taxon>
        <taxon>Pterygota</taxon>
        <taxon>Neoptera</taxon>
        <taxon>Endopterygota</taxon>
        <taxon>Lepidoptera</taxon>
        <taxon>Glossata</taxon>
        <taxon>Ditrysia</taxon>
        <taxon>Pyraloidea</taxon>
        <taxon>Crambidae</taxon>
        <taxon>Pyraustinae</taxon>
        <taxon>Loxostege</taxon>
    </lineage>
</organism>
<feature type="chain" id="PRO_5044785512" evidence="3">
    <location>
        <begin position="27"/>
        <end position="971"/>
    </location>
</feature>